<dbReference type="GO" id="GO:0006166">
    <property type="term" value="P:purine ribonucleoside salvage"/>
    <property type="evidence" value="ECO:0007669"/>
    <property type="project" value="UniProtKB-UniRule"/>
</dbReference>
<organism evidence="6 7">
    <name type="scientific">Caloramator mitchellensis</name>
    <dbReference type="NCBI Taxonomy" id="908809"/>
    <lineage>
        <taxon>Bacteria</taxon>
        <taxon>Bacillati</taxon>
        <taxon>Bacillota</taxon>
        <taxon>Clostridia</taxon>
        <taxon>Eubacteriales</taxon>
        <taxon>Clostridiaceae</taxon>
        <taxon>Caloramator</taxon>
    </lineage>
</organism>
<evidence type="ECO:0000313" key="6">
    <source>
        <dbReference type="EMBL" id="KRQ88115.1"/>
    </source>
</evidence>
<comment type="catalytic activity">
    <reaction evidence="4">
        <text>a purine D-ribonucleoside + phosphate = a purine nucleobase + alpha-D-ribose 1-phosphate</text>
        <dbReference type="Rhea" id="RHEA:19805"/>
        <dbReference type="ChEBI" id="CHEBI:26386"/>
        <dbReference type="ChEBI" id="CHEBI:43474"/>
        <dbReference type="ChEBI" id="CHEBI:57720"/>
        <dbReference type="ChEBI" id="CHEBI:142355"/>
        <dbReference type="EC" id="2.4.2.1"/>
    </reaction>
</comment>
<sequence length="262" mass="29486">MKKIAIIGGTGVYSPDIFENLNEIQVNTPYGNVNIIESTYKESIVYFLERHGKGHKLPPHKINYRANIWALKMLNVDRVLSTAAVGSLDKIYPPGAFVIIDQFIDFTKQRPLTFFEGDSGVVHVDMTNPYCIDTREHILKVCQDLNIIHFDKGTYVCTEGPRFETPAEIKMYKMLGADVVGMTNVPEVILAREANLCYATVAMVTNYAAGISESALTHKEVTDNMVNMADNIKRLFLRVIETIPIEKKCNCKYSTQELGNLK</sequence>
<protein>
    <recommendedName>
        <fullName evidence="4">Probable 6-oxopurine nucleoside phosphorylase</fullName>
        <ecNumber evidence="4">2.4.2.1</ecNumber>
    </recommendedName>
    <alternativeName>
        <fullName evidence="4">Purine nucleoside phosphorylase</fullName>
        <shortName evidence="4">PNP</shortName>
    </alternativeName>
</protein>
<dbReference type="GO" id="GO:0019509">
    <property type="term" value="P:L-methionine salvage from methylthioadenosine"/>
    <property type="evidence" value="ECO:0007669"/>
    <property type="project" value="TreeGrafter"/>
</dbReference>
<evidence type="ECO:0000259" key="5">
    <source>
        <dbReference type="Pfam" id="PF01048"/>
    </source>
</evidence>
<comment type="function">
    <text evidence="4">Purine nucleoside phosphorylase which is highly specific for 6-oxopurine nucleosides. Cleaves guanosine or inosine to respective bases and sugar-1-phosphate molecules. Involved in purine salvage.</text>
</comment>
<dbReference type="InterPro" id="IPR035994">
    <property type="entry name" value="Nucleoside_phosphorylase_sf"/>
</dbReference>
<comment type="similarity">
    <text evidence="4">Belongs to the PNP/MTAP phosphorylase family. MTAP subfamily.</text>
</comment>
<dbReference type="FunFam" id="3.40.50.1580:FF:000012">
    <property type="entry name" value="Probable 6-oxopurine nucleoside phosphorylase"/>
    <property type="match status" value="1"/>
</dbReference>
<evidence type="ECO:0000256" key="1">
    <source>
        <dbReference type="ARBA" id="ARBA00022676"/>
    </source>
</evidence>
<keyword evidence="7" id="KW-1185">Reference proteome</keyword>
<evidence type="ECO:0000256" key="4">
    <source>
        <dbReference type="HAMAP-Rule" id="MF_01963"/>
    </source>
</evidence>
<evidence type="ECO:0000256" key="2">
    <source>
        <dbReference type="ARBA" id="ARBA00022679"/>
    </source>
</evidence>
<dbReference type="PANTHER" id="PTHR42679">
    <property type="entry name" value="S-METHYL-5'-THIOADENOSINE PHOSPHORYLASE"/>
    <property type="match status" value="1"/>
</dbReference>
<comment type="pathway">
    <text evidence="4">Purine metabolism; purine nucleoside salvage.</text>
</comment>
<dbReference type="EC" id="2.4.2.1" evidence="4"/>
<dbReference type="NCBIfam" id="NF006599">
    <property type="entry name" value="PRK09136.1"/>
    <property type="match status" value="1"/>
</dbReference>
<dbReference type="InterPro" id="IPR010044">
    <property type="entry name" value="MTAP"/>
</dbReference>
<comment type="caution">
    <text evidence="4">Lacks conserved residue(s) required for the propagation of feature annotation.</text>
</comment>
<feature type="binding site" evidence="4">
    <location>
        <position position="10"/>
    </location>
    <ligand>
        <name>phosphate</name>
        <dbReference type="ChEBI" id="CHEBI:43474"/>
    </ligand>
</feature>
<feature type="binding site" evidence="4">
    <location>
        <position position="183"/>
    </location>
    <ligand>
        <name>phosphate</name>
        <dbReference type="ChEBI" id="CHEBI:43474"/>
    </ligand>
</feature>
<keyword evidence="1 4" id="KW-0328">Glycosyltransferase</keyword>
<dbReference type="Gene3D" id="3.40.50.1580">
    <property type="entry name" value="Nucleoside phosphorylase domain"/>
    <property type="match status" value="1"/>
</dbReference>
<evidence type="ECO:0000256" key="3">
    <source>
        <dbReference type="ARBA" id="ARBA00022726"/>
    </source>
</evidence>
<feature type="site" description="Important for substrate specificity" evidence="4">
    <location>
        <position position="164"/>
    </location>
</feature>
<dbReference type="GO" id="GO:0017061">
    <property type="term" value="F:S-methyl-5-thioadenosine phosphorylase activity"/>
    <property type="evidence" value="ECO:0007669"/>
    <property type="project" value="InterPro"/>
</dbReference>
<dbReference type="UniPathway" id="UPA00606"/>
<keyword evidence="2 4" id="KW-0808">Transferase</keyword>
<reference evidence="6 7" key="1">
    <citation type="submission" date="2015-09" db="EMBL/GenBank/DDBJ databases">
        <title>Draft genome sequence of a Caloramator mitchellensis, a moderate thermophile from the Great Artesian Basin of Australia.</title>
        <authorList>
            <person name="Patel B.K."/>
        </authorList>
    </citation>
    <scope>NUCLEOTIDE SEQUENCE [LARGE SCALE GENOMIC DNA]</scope>
    <source>
        <strain evidence="6 7">VF08</strain>
    </source>
</reference>
<comment type="subunit">
    <text evidence="4">Homohexamer. Dimer of a homotrimer.</text>
</comment>
<dbReference type="PANTHER" id="PTHR42679:SF2">
    <property type="entry name" value="S-METHYL-5'-THIOADENOSINE PHOSPHORYLASE"/>
    <property type="match status" value="1"/>
</dbReference>
<feature type="domain" description="Nucleoside phosphorylase" evidence="5">
    <location>
        <begin position="3"/>
        <end position="241"/>
    </location>
</feature>
<comment type="caution">
    <text evidence="6">The sequence shown here is derived from an EMBL/GenBank/DDBJ whole genome shotgun (WGS) entry which is preliminary data.</text>
</comment>
<dbReference type="PATRIC" id="fig|908809.3.peg.283"/>
<dbReference type="Pfam" id="PF01048">
    <property type="entry name" value="PNP_UDP_1"/>
    <property type="match status" value="1"/>
</dbReference>
<dbReference type="SUPFAM" id="SSF53167">
    <property type="entry name" value="Purine and uridine phosphorylases"/>
    <property type="match status" value="1"/>
</dbReference>
<feature type="site" description="Important for substrate specificity" evidence="4">
    <location>
        <position position="218"/>
    </location>
</feature>
<comment type="miscellaneous">
    <text evidence="4">Although this enzyme belongs to the family of MTA phosphorylases based on sequence homology, it has been shown that conserved amino acid substitutions in the substrate binding pocket convert the substrate specificity of this enzyme from 6-aminopurines to 6-oxopurines.</text>
</comment>
<dbReference type="GO" id="GO:0005829">
    <property type="term" value="C:cytosol"/>
    <property type="evidence" value="ECO:0007669"/>
    <property type="project" value="TreeGrafter"/>
</dbReference>
<keyword evidence="3 4" id="KW-0660">Purine salvage</keyword>
<feature type="binding site" evidence="4">
    <location>
        <begin position="50"/>
        <end position="51"/>
    </location>
    <ligand>
        <name>phosphate</name>
        <dbReference type="ChEBI" id="CHEBI:43474"/>
    </ligand>
</feature>
<feature type="binding site" evidence="4">
    <location>
        <position position="182"/>
    </location>
    <ligand>
        <name>substrate</name>
    </ligand>
</feature>
<proteinExistence type="inferred from homology"/>
<dbReference type="STRING" id="908809.ABG79_00283"/>
<accession>A0A0R3JX52</accession>
<dbReference type="RefSeq" id="WP_057976347.1">
    <property type="nucleotide sequence ID" value="NZ_LKHP01000001.1"/>
</dbReference>
<dbReference type="Proteomes" id="UP000052015">
    <property type="component" value="Unassembled WGS sequence"/>
</dbReference>
<dbReference type="InterPro" id="IPR000845">
    <property type="entry name" value="Nucleoside_phosphorylase_d"/>
</dbReference>
<dbReference type="AlphaFoldDB" id="A0A0R3JX52"/>
<evidence type="ECO:0000313" key="7">
    <source>
        <dbReference type="Proteomes" id="UP000052015"/>
    </source>
</evidence>
<name>A0A0R3JX52_CALMK</name>
<dbReference type="HAMAP" id="MF_01963">
    <property type="entry name" value="MTAP"/>
    <property type="match status" value="1"/>
</dbReference>
<gene>
    <name evidence="6" type="ORF">ABG79_00283</name>
</gene>
<dbReference type="EMBL" id="LKHP01000001">
    <property type="protein sequence ID" value="KRQ88115.1"/>
    <property type="molecule type" value="Genomic_DNA"/>
</dbReference>
<dbReference type="CDD" id="cd09010">
    <property type="entry name" value="MTAP_SsMTAPII_like_MTIP"/>
    <property type="match status" value="1"/>
</dbReference>
<dbReference type="NCBIfam" id="TIGR01694">
    <property type="entry name" value="MTAP"/>
    <property type="match status" value="1"/>
</dbReference>
<feature type="binding site" evidence="4">
    <location>
        <begin position="206"/>
        <end position="208"/>
    </location>
    <ligand>
        <name>substrate</name>
    </ligand>
</feature>